<proteinExistence type="predicted"/>
<feature type="region of interest" description="Disordered" evidence="1">
    <location>
        <begin position="1"/>
        <end position="24"/>
    </location>
</feature>
<comment type="caution">
    <text evidence="2">The sequence shown here is derived from an EMBL/GenBank/DDBJ whole genome shotgun (WGS) entry which is preliminary data.</text>
</comment>
<evidence type="ECO:0000256" key="1">
    <source>
        <dbReference type="SAM" id="MobiDB-lite"/>
    </source>
</evidence>
<feature type="region of interest" description="Disordered" evidence="1">
    <location>
        <begin position="50"/>
        <end position="76"/>
    </location>
</feature>
<evidence type="ECO:0000313" key="2">
    <source>
        <dbReference type="EMBL" id="CAA2990907.1"/>
    </source>
</evidence>
<keyword evidence="3" id="KW-1185">Reference proteome</keyword>
<sequence>MQQPRVHSQPARHPDVQKSRLMAGQNPYAEYTELELDWIKSDLDRLGADKAGSGADQAGLGEIMGDEAGLGRTRLR</sequence>
<dbReference type="Gramene" id="OE9A006820T1">
    <property type="protein sequence ID" value="OE9A006820C1"/>
    <property type="gene ID" value="OE9A006820"/>
</dbReference>
<protein>
    <submittedName>
        <fullName evidence="2">Uncharacterized protein</fullName>
    </submittedName>
</protein>
<dbReference type="Proteomes" id="UP000594638">
    <property type="component" value="Unassembled WGS sequence"/>
</dbReference>
<gene>
    <name evidence="2" type="ORF">OLEA9_A006820</name>
</gene>
<dbReference type="AlphaFoldDB" id="A0A8S0SGM0"/>
<organism evidence="2 3">
    <name type="scientific">Olea europaea subsp. europaea</name>
    <dbReference type="NCBI Taxonomy" id="158383"/>
    <lineage>
        <taxon>Eukaryota</taxon>
        <taxon>Viridiplantae</taxon>
        <taxon>Streptophyta</taxon>
        <taxon>Embryophyta</taxon>
        <taxon>Tracheophyta</taxon>
        <taxon>Spermatophyta</taxon>
        <taxon>Magnoliopsida</taxon>
        <taxon>eudicotyledons</taxon>
        <taxon>Gunneridae</taxon>
        <taxon>Pentapetalae</taxon>
        <taxon>asterids</taxon>
        <taxon>lamiids</taxon>
        <taxon>Lamiales</taxon>
        <taxon>Oleaceae</taxon>
        <taxon>Oleeae</taxon>
        <taxon>Olea</taxon>
    </lineage>
</organism>
<evidence type="ECO:0000313" key="3">
    <source>
        <dbReference type="Proteomes" id="UP000594638"/>
    </source>
</evidence>
<name>A0A8S0SGM0_OLEEU</name>
<accession>A0A8S0SGM0</accession>
<reference evidence="2 3" key="1">
    <citation type="submission" date="2019-12" db="EMBL/GenBank/DDBJ databases">
        <authorList>
            <person name="Alioto T."/>
            <person name="Alioto T."/>
            <person name="Gomez Garrido J."/>
        </authorList>
    </citation>
    <scope>NUCLEOTIDE SEQUENCE [LARGE SCALE GENOMIC DNA]</scope>
</reference>
<dbReference type="EMBL" id="CACTIH010004473">
    <property type="protein sequence ID" value="CAA2990907.1"/>
    <property type="molecule type" value="Genomic_DNA"/>
</dbReference>